<name>A0A1I9KKD0_9CAUD</name>
<gene>
    <name evidence="1" type="ORF">SAC12_028</name>
</gene>
<sequence>MTVNQEIASSIPARAVRVYGTLQNQLNFTQSWRAHQSSEWLKVCRCIALVSFCQNSRD</sequence>
<keyword evidence="2" id="KW-1185">Reference proteome</keyword>
<dbReference type="Proteomes" id="UP000223158">
    <property type="component" value="Segment"/>
</dbReference>
<accession>A0A1I9KKD0</accession>
<proteinExistence type="predicted"/>
<evidence type="ECO:0000313" key="2">
    <source>
        <dbReference type="Proteomes" id="UP000223158"/>
    </source>
</evidence>
<protein>
    <submittedName>
        <fullName evidence="1">Uncharacterized protein</fullName>
    </submittedName>
</protein>
<dbReference type="EMBL" id="KU052488">
    <property type="protein sequence ID" value="ALY06850.1"/>
    <property type="molecule type" value="Genomic_DNA"/>
</dbReference>
<evidence type="ECO:0000313" key="1">
    <source>
        <dbReference type="EMBL" id="ALY06850.1"/>
    </source>
</evidence>
<organism evidence="1 2">
    <name type="scientific">Lactobacillus phage SA-C12</name>
    <dbReference type="NCBI Taxonomy" id="1755697"/>
    <lineage>
        <taxon>Viruses</taxon>
        <taxon>Duplodnaviria</taxon>
        <taxon>Heunggongvirae</taxon>
        <taxon>Uroviricota</taxon>
        <taxon>Caudoviricetes</taxon>
        <taxon>Tybeckvirinae</taxon>
        <taxon>Lenusvirus</taxon>
        <taxon>Lenusvirus SAC12</taxon>
    </lineage>
</organism>
<reference evidence="1 2" key="1">
    <citation type="submission" date="2015-11" db="EMBL/GenBank/DDBJ databases">
        <title>Lactobacillus brevis bacteriophage SA-C12: a mosaic Myoviridae member.</title>
        <authorList>
            <person name="Mahony J."/>
        </authorList>
    </citation>
    <scope>NUCLEOTIDE SEQUENCE [LARGE SCALE GENOMIC DNA]</scope>
</reference>